<dbReference type="Proteomes" id="UP000886653">
    <property type="component" value="Unassembled WGS sequence"/>
</dbReference>
<dbReference type="OrthoDB" id="2501121at2759"/>
<accession>A0A9P6NMI5</accession>
<feature type="non-terminal residue" evidence="1">
    <location>
        <position position="221"/>
    </location>
</feature>
<gene>
    <name evidence="1" type="ORF">CROQUDRAFT_30686</name>
</gene>
<proteinExistence type="predicted"/>
<comment type="caution">
    <text evidence="1">The sequence shown here is derived from an EMBL/GenBank/DDBJ whole genome shotgun (WGS) entry which is preliminary data.</text>
</comment>
<name>A0A9P6NMI5_9BASI</name>
<evidence type="ECO:0000313" key="1">
    <source>
        <dbReference type="EMBL" id="KAG0146869.1"/>
    </source>
</evidence>
<dbReference type="AlphaFoldDB" id="A0A9P6NMI5"/>
<evidence type="ECO:0000313" key="2">
    <source>
        <dbReference type="Proteomes" id="UP000886653"/>
    </source>
</evidence>
<reference evidence="1" key="1">
    <citation type="submission" date="2013-11" db="EMBL/GenBank/DDBJ databases">
        <title>Genome sequence of the fusiform rust pathogen reveals effectors for host alternation and coevolution with pine.</title>
        <authorList>
            <consortium name="DOE Joint Genome Institute"/>
            <person name="Smith K."/>
            <person name="Pendleton A."/>
            <person name="Kubisiak T."/>
            <person name="Anderson C."/>
            <person name="Salamov A."/>
            <person name="Aerts A."/>
            <person name="Riley R."/>
            <person name="Clum A."/>
            <person name="Lindquist E."/>
            <person name="Ence D."/>
            <person name="Campbell M."/>
            <person name="Kronenberg Z."/>
            <person name="Feau N."/>
            <person name="Dhillon B."/>
            <person name="Hamelin R."/>
            <person name="Burleigh J."/>
            <person name="Smith J."/>
            <person name="Yandell M."/>
            <person name="Nelson C."/>
            <person name="Grigoriev I."/>
            <person name="Davis J."/>
        </authorList>
    </citation>
    <scope>NUCLEOTIDE SEQUENCE</scope>
    <source>
        <strain evidence="1">G11</strain>
    </source>
</reference>
<dbReference type="EMBL" id="MU167255">
    <property type="protein sequence ID" value="KAG0146869.1"/>
    <property type="molecule type" value="Genomic_DNA"/>
</dbReference>
<protein>
    <submittedName>
        <fullName evidence="1">Uncharacterized protein</fullName>
    </submittedName>
</protein>
<sequence length="221" mass="25862">MSASSSSTPIRKPEKIILPTATDERCWIKCRQTNAGRVRRADPRCSMFCYYSNKIPTLPILPPPELLPTISTTTTEEKQNEKPLIENESLDLEEKRASLIERYTIPFLKGKFLYFAIGKPAINKHLMSMRRIHSIEHNWIYEKLKEETNEDHHHLSFEEKTKIEKSNRGLVVLSYHRDYEKTINISYSIASIFVSIHLHFEKLYKPTYQILTKLPNSIKDL</sequence>
<organism evidence="1 2">
    <name type="scientific">Cronartium quercuum f. sp. fusiforme G11</name>
    <dbReference type="NCBI Taxonomy" id="708437"/>
    <lineage>
        <taxon>Eukaryota</taxon>
        <taxon>Fungi</taxon>
        <taxon>Dikarya</taxon>
        <taxon>Basidiomycota</taxon>
        <taxon>Pucciniomycotina</taxon>
        <taxon>Pucciniomycetes</taxon>
        <taxon>Pucciniales</taxon>
        <taxon>Coleosporiaceae</taxon>
        <taxon>Cronartium</taxon>
    </lineage>
</organism>
<keyword evidence="2" id="KW-1185">Reference proteome</keyword>